<sequence length="301" mass="33779">MAQQIKMNENSDTPVQNHEPIMNQGLLRKRHVFQNVIVTAREDGSMHKPIRNLPGQKKGGRSSSMTVTSGLLLERQDEQSFSGTFLQSHIMPGMKTSTKPEGLQSSRGKSSHPASPNRTGTNSTGNMVRKKRIRFLSADHVPCDTKEEMKNFESHDQRKIKSRTKSETKNFQKSERAKIYLGSGPQNGVGRGNNVESPEVWLQKARQRKMAKGSKFIKKQASQENPSKDADGSTEVFEGLDSVTHALSRTNFCDIIKTTRILKWLADVLRPFATICCTDTFITVVTNVIAEIYRTIFLGRN</sequence>
<feature type="region of interest" description="Disordered" evidence="1">
    <location>
        <begin position="46"/>
        <end position="67"/>
    </location>
</feature>
<evidence type="ECO:0000256" key="1">
    <source>
        <dbReference type="SAM" id="MobiDB-lite"/>
    </source>
</evidence>
<organism evidence="2 3">
    <name type="scientific">Holothuria leucospilota</name>
    <name type="common">Black long sea cucumber</name>
    <name type="synonym">Mertensiothuria leucospilota</name>
    <dbReference type="NCBI Taxonomy" id="206669"/>
    <lineage>
        <taxon>Eukaryota</taxon>
        <taxon>Metazoa</taxon>
        <taxon>Echinodermata</taxon>
        <taxon>Eleutherozoa</taxon>
        <taxon>Echinozoa</taxon>
        <taxon>Holothuroidea</taxon>
        <taxon>Aspidochirotacea</taxon>
        <taxon>Aspidochirotida</taxon>
        <taxon>Holothuriidae</taxon>
        <taxon>Holothuria</taxon>
    </lineage>
</organism>
<name>A0A9Q0YT70_HOLLE</name>
<feature type="compositionally biased region" description="Polar residues" evidence="1">
    <location>
        <begin position="95"/>
        <end position="126"/>
    </location>
</feature>
<gene>
    <name evidence="2" type="ORF">HOLleu_34113</name>
</gene>
<evidence type="ECO:0000313" key="2">
    <source>
        <dbReference type="EMBL" id="KAJ8026307.1"/>
    </source>
</evidence>
<keyword evidence="3" id="KW-1185">Reference proteome</keyword>
<evidence type="ECO:0000313" key="3">
    <source>
        <dbReference type="Proteomes" id="UP001152320"/>
    </source>
</evidence>
<dbReference type="Proteomes" id="UP001152320">
    <property type="component" value="Chromosome 17"/>
</dbReference>
<proteinExistence type="predicted"/>
<feature type="region of interest" description="Disordered" evidence="1">
    <location>
        <begin position="88"/>
        <end position="129"/>
    </location>
</feature>
<feature type="region of interest" description="Disordered" evidence="1">
    <location>
        <begin position="151"/>
        <end position="171"/>
    </location>
</feature>
<dbReference type="AlphaFoldDB" id="A0A9Q0YT70"/>
<protein>
    <submittedName>
        <fullName evidence="2">Uncharacterized protein</fullName>
    </submittedName>
</protein>
<comment type="caution">
    <text evidence="2">The sequence shown here is derived from an EMBL/GenBank/DDBJ whole genome shotgun (WGS) entry which is preliminary data.</text>
</comment>
<feature type="region of interest" description="Disordered" evidence="1">
    <location>
        <begin position="213"/>
        <end position="234"/>
    </location>
</feature>
<dbReference type="EMBL" id="JAIZAY010000017">
    <property type="protein sequence ID" value="KAJ8026307.1"/>
    <property type="molecule type" value="Genomic_DNA"/>
</dbReference>
<accession>A0A9Q0YT70</accession>
<reference evidence="2" key="1">
    <citation type="submission" date="2021-10" db="EMBL/GenBank/DDBJ databases">
        <title>Tropical sea cucumber genome reveals ecological adaptation and Cuvierian tubules defense mechanism.</title>
        <authorList>
            <person name="Chen T."/>
        </authorList>
    </citation>
    <scope>NUCLEOTIDE SEQUENCE</scope>
    <source>
        <strain evidence="2">Nanhai2018</strain>
        <tissue evidence="2">Muscle</tissue>
    </source>
</reference>